<dbReference type="SUPFAM" id="SSF54826">
    <property type="entry name" value="Enolase N-terminal domain-like"/>
    <property type="match status" value="1"/>
</dbReference>
<dbReference type="CDD" id="cd03316">
    <property type="entry name" value="MR_like"/>
    <property type="match status" value="1"/>
</dbReference>
<dbReference type="Pfam" id="PF02746">
    <property type="entry name" value="MR_MLE_N"/>
    <property type="match status" value="1"/>
</dbReference>
<gene>
    <name evidence="3" type="ORF">BC008_31575</name>
</gene>
<accession>A0A0V7ZTD0</accession>
<dbReference type="PANTHER" id="PTHR48080">
    <property type="entry name" value="D-GALACTONATE DEHYDRATASE-RELATED"/>
    <property type="match status" value="1"/>
</dbReference>
<dbReference type="EMBL" id="LMTZ01000084">
    <property type="protein sequence ID" value="KST67924.1"/>
    <property type="molecule type" value="Genomic_DNA"/>
</dbReference>
<evidence type="ECO:0000313" key="3">
    <source>
        <dbReference type="EMBL" id="KST67924.1"/>
    </source>
</evidence>
<dbReference type="AlphaFoldDB" id="A0A0V7ZTD0"/>
<sequence length="387" mass="43354">MNQVLEIAPILTEKIFTSPVKIAKIELLKLDYRIGDREIYFVRSVSSDGAVGITIAHKYKYVQNFYPILQNLVIPYFIGKDARKLESLIDGVYLFRRNYKLGGLPFWCCVAWVEMSLLDLLGKVAGKSVGQILGGVLRPEIPIYLSSLRRDTTPEKEVAFAQKRIEKTGAKAIKFKIGGRMSNNVDAAPGRTKNLISLARKTLGDSIAIHADANGSYDAKTAIEVGRMLEAHNVSFFEEPCPFEELEEIKHVADVLSMSVAAGELETSWSRFKSMIRQRTIDIAQPDLIFYGGFIRTIRVARQAEKAGIFTTIHNPERGPGINYPLHCASCIPNPYKYHEYNAKSLKETDWFAPVLKPENGVIKVPQEPGLGMSFDPKILREAKAFL</sequence>
<dbReference type="InterPro" id="IPR036849">
    <property type="entry name" value="Enolase-like_C_sf"/>
</dbReference>
<dbReference type="SUPFAM" id="SSF51604">
    <property type="entry name" value="Enolase C-terminal domain-like"/>
    <property type="match status" value="1"/>
</dbReference>
<name>A0A0V7ZTD0_9CYAN</name>
<dbReference type="InterPro" id="IPR013342">
    <property type="entry name" value="Mandelate_racemase_C"/>
</dbReference>
<proteinExistence type="predicted"/>
<evidence type="ECO:0000256" key="1">
    <source>
        <dbReference type="ARBA" id="ARBA00023239"/>
    </source>
</evidence>
<dbReference type="OrthoDB" id="9775391at2"/>
<keyword evidence="4" id="KW-1185">Reference proteome</keyword>
<organism evidence="3 4">
    <name type="scientific">Mastigocoleus testarum BC008</name>
    <dbReference type="NCBI Taxonomy" id="371196"/>
    <lineage>
        <taxon>Bacteria</taxon>
        <taxon>Bacillati</taxon>
        <taxon>Cyanobacteriota</taxon>
        <taxon>Cyanophyceae</taxon>
        <taxon>Nostocales</taxon>
        <taxon>Hapalosiphonaceae</taxon>
        <taxon>Mastigocoleus</taxon>
    </lineage>
</organism>
<dbReference type="Proteomes" id="UP000053372">
    <property type="component" value="Unassembled WGS sequence"/>
</dbReference>
<dbReference type="RefSeq" id="WP_027846843.1">
    <property type="nucleotide sequence ID" value="NZ_LMTZ01000084.1"/>
</dbReference>
<keyword evidence="1" id="KW-0456">Lyase</keyword>
<dbReference type="SMART" id="SM00922">
    <property type="entry name" value="MR_MLE"/>
    <property type="match status" value="1"/>
</dbReference>
<evidence type="ECO:0000259" key="2">
    <source>
        <dbReference type="SMART" id="SM00922"/>
    </source>
</evidence>
<evidence type="ECO:0000313" key="4">
    <source>
        <dbReference type="Proteomes" id="UP000053372"/>
    </source>
</evidence>
<dbReference type="Pfam" id="PF13378">
    <property type="entry name" value="MR_MLE_C"/>
    <property type="match status" value="1"/>
</dbReference>
<dbReference type="SFLD" id="SFLDS00001">
    <property type="entry name" value="Enolase"/>
    <property type="match status" value="1"/>
</dbReference>
<dbReference type="InterPro" id="IPR029065">
    <property type="entry name" value="Enolase_C-like"/>
</dbReference>
<dbReference type="SFLD" id="SFLDG00179">
    <property type="entry name" value="mandelate_racemase"/>
    <property type="match status" value="1"/>
</dbReference>
<dbReference type="InterPro" id="IPR034593">
    <property type="entry name" value="DgoD-like"/>
</dbReference>
<dbReference type="PANTHER" id="PTHR48080:SF2">
    <property type="entry name" value="D-GALACTONATE DEHYDRATASE"/>
    <property type="match status" value="1"/>
</dbReference>
<comment type="caution">
    <text evidence="3">The sequence shown here is derived from an EMBL/GenBank/DDBJ whole genome shotgun (WGS) entry which is preliminary data.</text>
</comment>
<dbReference type="GO" id="GO:0016829">
    <property type="term" value="F:lyase activity"/>
    <property type="evidence" value="ECO:0007669"/>
    <property type="project" value="UniProtKB-KW"/>
</dbReference>
<dbReference type="InterPro" id="IPR013341">
    <property type="entry name" value="Mandelate_racemase_N_dom"/>
</dbReference>
<dbReference type="InterPro" id="IPR029017">
    <property type="entry name" value="Enolase-like_N"/>
</dbReference>
<protein>
    <recommendedName>
        <fullName evidence="2">Mandelate racemase/muconate lactonizing enzyme C-terminal domain-containing protein</fullName>
    </recommendedName>
</protein>
<reference evidence="3 4" key="1">
    <citation type="journal article" date="2015" name="Genome Announc.">
        <title>Draft Genome of the Euendolithic (true boring) Cyanobacterium Mastigocoleus testarum strain BC008.</title>
        <authorList>
            <person name="Guida B.S."/>
            <person name="Garcia-Pichel F."/>
        </authorList>
    </citation>
    <scope>NUCLEOTIDE SEQUENCE [LARGE SCALE GENOMIC DNA]</scope>
    <source>
        <strain evidence="3 4">BC008</strain>
    </source>
</reference>
<dbReference type="Gene3D" id="3.30.390.10">
    <property type="entry name" value="Enolase-like, N-terminal domain"/>
    <property type="match status" value="1"/>
</dbReference>
<feature type="domain" description="Mandelate racemase/muconate lactonizing enzyme C-terminal" evidence="2">
    <location>
        <begin position="154"/>
        <end position="259"/>
    </location>
</feature>
<dbReference type="Gene3D" id="3.20.20.120">
    <property type="entry name" value="Enolase-like C-terminal domain"/>
    <property type="match status" value="1"/>
</dbReference>